<evidence type="ECO:0000313" key="2">
    <source>
        <dbReference type="Proteomes" id="UP000814033"/>
    </source>
</evidence>
<reference evidence="1" key="1">
    <citation type="submission" date="2021-02" db="EMBL/GenBank/DDBJ databases">
        <authorList>
            <consortium name="DOE Joint Genome Institute"/>
            <person name="Ahrendt S."/>
            <person name="Looney B.P."/>
            <person name="Miyauchi S."/>
            <person name="Morin E."/>
            <person name="Drula E."/>
            <person name="Courty P.E."/>
            <person name="Chicoki N."/>
            <person name="Fauchery L."/>
            <person name="Kohler A."/>
            <person name="Kuo A."/>
            <person name="Labutti K."/>
            <person name="Pangilinan J."/>
            <person name="Lipzen A."/>
            <person name="Riley R."/>
            <person name="Andreopoulos W."/>
            <person name="He G."/>
            <person name="Johnson J."/>
            <person name="Barry K.W."/>
            <person name="Grigoriev I.V."/>
            <person name="Nagy L."/>
            <person name="Hibbett D."/>
            <person name="Henrissat B."/>
            <person name="Matheny P.B."/>
            <person name="Labbe J."/>
            <person name="Martin F."/>
        </authorList>
    </citation>
    <scope>NUCLEOTIDE SEQUENCE</scope>
    <source>
        <strain evidence="1">FP105234-sp</strain>
    </source>
</reference>
<accession>A0ACB8RAE1</accession>
<proteinExistence type="predicted"/>
<dbReference type="EMBL" id="MU276148">
    <property type="protein sequence ID" value="KAI0041059.1"/>
    <property type="molecule type" value="Genomic_DNA"/>
</dbReference>
<dbReference type="Proteomes" id="UP000814033">
    <property type="component" value="Unassembled WGS sequence"/>
</dbReference>
<protein>
    <submittedName>
        <fullName evidence="1">Uncharacterized protein</fullName>
    </submittedName>
</protein>
<comment type="caution">
    <text evidence="1">The sequence shown here is derived from an EMBL/GenBank/DDBJ whole genome shotgun (WGS) entry which is preliminary data.</text>
</comment>
<gene>
    <name evidence="1" type="ORF">FA95DRAFT_782813</name>
</gene>
<keyword evidence="2" id="KW-1185">Reference proteome</keyword>
<organism evidence="1 2">
    <name type="scientific">Auriscalpium vulgare</name>
    <dbReference type="NCBI Taxonomy" id="40419"/>
    <lineage>
        <taxon>Eukaryota</taxon>
        <taxon>Fungi</taxon>
        <taxon>Dikarya</taxon>
        <taxon>Basidiomycota</taxon>
        <taxon>Agaricomycotina</taxon>
        <taxon>Agaricomycetes</taxon>
        <taxon>Russulales</taxon>
        <taxon>Auriscalpiaceae</taxon>
        <taxon>Auriscalpium</taxon>
    </lineage>
</organism>
<sequence length="136" mass="14903">MPTCRHEAHVTSARAEQTQFRFPPLLQPSRWSPICPRAPVSPSSGQIMRSREVSPACPPSRSVLIAHHLNNTQIRSGKNGPAEIAHAPITDKSAGQRLRAGPCCFAGPWYTLRYSSISTAAARAYHPLALWHKCIA</sequence>
<evidence type="ECO:0000313" key="1">
    <source>
        <dbReference type="EMBL" id="KAI0041059.1"/>
    </source>
</evidence>
<name>A0ACB8RAE1_9AGAM</name>
<reference evidence="1" key="2">
    <citation type="journal article" date="2022" name="New Phytol.">
        <title>Evolutionary transition to the ectomycorrhizal habit in the genomes of a hyperdiverse lineage of mushroom-forming fungi.</title>
        <authorList>
            <person name="Looney B."/>
            <person name="Miyauchi S."/>
            <person name="Morin E."/>
            <person name="Drula E."/>
            <person name="Courty P.E."/>
            <person name="Kohler A."/>
            <person name="Kuo A."/>
            <person name="LaButti K."/>
            <person name="Pangilinan J."/>
            <person name="Lipzen A."/>
            <person name="Riley R."/>
            <person name="Andreopoulos W."/>
            <person name="He G."/>
            <person name="Johnson J."/>
            <person name="Nolan M."/>
            <person name="Tritt A."/>
            <person name="Barry K.W."/>
            <person name="Grigoriev I.V."/>
            <person name="Nagy L.G."/>
            <person name="Hibbett D."/>
            <person name="Henrissat B."/>
            <person name="Matheny P.B."/>
            <person name="Labbe J."/>
            <person name="Martin F.M."/>
        </authorList>
    </citation>
    <scope>NUCLEOTIDE SEQUENCE</scope>
    <source>
        <strain evidence="1">FP105234-sp</strain>
    </source>
</reference>